<evidence type="ECO:0000256" key="3">
    <source>
        <dbReference type="ARBA" id="ARBA00010031"/>
    </source>
</evidence>
<dbReference type="OrthoDB" id="3065412at2759"/>
<evidence type="ECO:0000256" key="5">
    <source>
        <dbReference type="ARBA" id="ARBA00022622"/>
    </source>
</evidence>
<dbReference type="AlphaFoldDB" id="M3CY39"/>
<gene>
    <name evidence="11" type="ORF">SEPMUDRAFT_52414</name>
</gene>
<feature type="disulfide bond" evidence="9">
    <location>
        <begin position="25"/>
        <end position="32"/>
    </location>
</feature>
<protein>
    <recommendedName>
        <fullName evidence="10">CFEM domain-containing protein</fullName>
    </recommendedName>
</protein>
<evidence type="ECO:0000256" key="7">
    <source>
        <dbReference type="ARBA" id="ARBA00023157"/>
    </source>
</evidence>
<keyword evidence="9" id="KW-0479">Metal-binding</keyword>
<dbReference type="OMA" id="PKNFCEA"/>
<accession>M3CY39</accession>
<comment type="subcellular location">
    <subcellularLocation>
        <location evidence="1">Membrane</location>
        <topology evidence="1">Lipid-anchor</topology>
        <topology evidence="1">GPI-anchor</topology>
    </subcellularLocation>
    <subcellularLocation>
        <location evidence="2">Secreted</location>
    </subcellularLocation>
</comment>
<evidence type="ECO:0000259" key="10">
    <source>
        <dbReference type="PROSITE" id="PS52012"/>
    </source>
</evidence>
<feature type="domain" description="CFEM" evidence="10">
    <location>
        <begin position="1"/>
        <end position="59"/>
    </location>
</feature>
<evidence type="ECO:0000256" key="8">
    <source>
        <dbReference type="ARBA" id="ARBA00023288"/>
    </source>
</evidence>
<evidence type="ECO:0000256" key="1">
    <source>
        <dbReference type="ARBA" id="ARBA00004589"/>
    </source>
</evidence>
<dbReference type="PROSITE" id="PS52012">
    <property type="entry name" value="CFEM"/>
    <property type="match status" value="1"/>
</dbReference>
<keyword evidence="4" id="KW-0964">Secreted</keyword>
<comment type="caution">
    <text evidence="9">Lacks conserved residue(s) required for the propagation of feature annotation.</text>
</comment>
<organism evidence="11 12">
    <name type="scientific">Sphaerulina musiva (strain SO2202)</name>
    <name type="common">Poplar stem canker fungus</name>
    <name type="synonym">Septoria musiva</name>
    <dbReference type="NCBI Taxonomy" id="692275"/>
    <lineage>
        <taxon>Eukaryota</taxon>
        <taxon>Fungi</taxon>
        <taxon>Dikarya</taxon>
        <taxon>Ascomycota</taxon>
        <taxon>Pezizomycotina</taxon>
        <taxon>Dothideomycetes</taxon>
        <taxon>Dothideomycetidae</taxon>
        <taxon>Mycosphaerellales</taxon>
        <taxon>Mycosphaerellaceae</taxon>
        <taxon>Sphaerulina</taxon>
    </lineage>
</organism>
<comment type="similarity">
    <text evidence="3">Belongs to the RBT5 family.</text>
</comment>
<dbReference type="EMBL" id="KB456270">
    <property type="protein sequence ID" value="EMF08972.1"/>
    <property type="molecule type" value="Genomic_DNA"/>
</dbReference>
<name>M3CY39_SPHMS</name>
<keyword evidence="9" id="KW-0349">Heme</keyword>
<keyword evidence="12" id="KW-1185">Reference proteome</keyword>
<proteinExistence type="inferred from homology"/>
<dbReference type="GO" id="GO:0005576">
    <property type="term" value="C:extracellular region"/>
    <property type="evidence" value="ECO:0007669"/>
    <property type="project" value="UniProtKB-SubCell"/>
</dbReference>
<evidence type="ECO:0000313" key="12">
    <source>
        <dbReference type="Proteomes" id="UP000016931"/>
    </source>
</evidence>
<keyword evidence="5" id="KW-0325">Glycoprotein</keyword>
<dbReference type="RefSeq" id="XP_016757093.1">
    <property type="nucleotide sequence ID" value="XM_016909224.1"/>
</dbReference>
<sequence>MSTYIPTVSDVPTCAQGCVGDLGGCAMGDVRCICSNSSYMTGVAACVSRSCPFGQCQRE</sequence>
<keyword evidence="6" id="KW-0732">Signal</keyword>
<dbReference type="HOGENOM" id="CLU_2962381_0_0_1"/>
<dbReference type="InterPro" id="IPR008427">
    <property type="entry name" value="Extracellular_membr_CFEM_dom"/>
</dbReference>
<evidence type="ECO:0000256" key="6">
    <source>
        <dbReference type="ARBA" id="ARBA00022729"/>
    </source>
</evidence>
<reference evidence="11 12" key="1">
    <citation type="journal article" date="2012" name="PLoS Pathog.">
        <title>Diverse lifestyles and strategies of plant pathogenesis encoded in the genomes of eighteen Dothideomycetes fungi.</title>
        <authorList>
            <person name="Ohm R.A."/>
            <person name="Feau N."/>
            <person name="Henrissat B."/>
            <person name="Schoch C.L."/>
            <person name="Horwitz B.A."/>
            <person name="Barry K.W."/>
            <person name="Condon B.J."/>
            <person name="Copeland A.C."/>
            <person name="Dhillon B."/>
            <person name="Glaser F."/>
            <person name="Hesse C.N."/>
            <person name="Kosti I."/>
            <person name="LaButti K."/>
            <person name="Lindquist E.A."/>
            <person name="Lucas S."/>
            <person name="Salamov A.A."/>
            <person name="Bradshaw R.E."/>
            <person name="Ciuffetti L."/>
            <person name="Hamelin R.C."/>
            <person name="Kema G.H.J."/>
            <person name="Lawrence C."/>
            <person name="Scott J.A."/>
            <person name="Spatafora J.W."/>
            <person name="Turgeon B.G."/>
            <person name="de Wit P.J.G.M."/>
            <person name="Zhong S."/>
            <person name="Goodwin S.B."/>
            <person name="Grigoriev I.V."/>
        </authorList>
    </citation>
    <scope>NUCLEOTIDE SEQUENCE [LARGE SCALE GENOMIC DNA]</scope>
    <source>
        <strain evidence="11 12">SO2202</strain>
    </source>
</reference>
<keyword evidence="9" id="KW-0408">Iron</keyword>
<keyword evidence="7 9" id="KW-1015">Disulfide bond</keyword>
<keyword evidence="5" id="KW-0472">Membrane</keyword>
<evidence type="ECO:0000256" key="2">
    <source>
        <dbReference type="ARBA" id="ARBA00004613"/>
    </source>
</evidence>
<dbReference type="Pfam" id="PF05730">
    <property type="entry name" value="CFEM"/>
    <property type="match status" value="1"/>
</dbReference>
<evidence type="ECO:0000256" key="9">
    <source>
        <dbReference type="PROSITE-ProRule" id="PRU01356"/>
    </source>
</evidence>
<feature type="binding site" description="axial binding residue" evidence="9">
    <location>
        <position position="29"/>
    </location>
    <ligand>
        <name>heme</name>
        <dbReference type="ChEBI" id="CHEBI:30413"/>
    </ligand>
    <ligandPart>
        <name>Fe</name>
        <dbReference type="ChEBI" id="CHEBI:18248"/>
    </ligandPart>
</feature>
<dbReference type="GeneID" id="27906361"/>
<keyword evidence="8" id="KW-0449">Lipoprotein</keyword>
<dbReference type="GO" id="GO:0046872">
    <property type="term" value="F:metal ion binding"/>
    <property type="evidence" value="ECO:0007669"/>
    <property type="project" value="UniProtKB-UniRule"/>
</dbReference>
<evidence type="ECO:0000313" key="11">
    <source>
        <dbReference type="EMBL" id="EMF08972.1"/>
    </source>
</evidence>
<keyword evidence="5" id="KW-0336">GPI-anchor</keyword>
<evidence type="ECO:0000256" key="4">
    <source>
        <dbReference type="ARBA" id="ARBA00022525"/>
    </source>
</evidence>
<dbReference type="Proteomes" id="UP000016931">
    <property type="component" value="Unassembled WGS sequence"/>
</dbReference>
<dbReference type="GO" id="GO:0098552">
    <property type="term" value="C:side of membrane"/>
    <property type="evidence" value="ECO:0007669"/>
    <property type="project" value="UniProtKB-KW"/>
</dbReference>